<dbReference type="Gene3D" id="3.40.630.30">
    <property type="match status" value="1"/>
</dbReference>
<evidence type="ECO:0000259" key="1">
    <source>
        <dbReference type="PROSITE" id="PS51186"/>
    </source>
</evidence>
<protein>
    <submittedName>
        <fullName evidence="2">Acyl-CoA N-acyltransferase</fullName>
    </submittedName>
</protein>
<dbReference type="RefSeq" id="XP_033594423.1">
    <property type="nucleotide sequence ID" value="XM_033732404.1"/>
</dbReference>
<dbReference type="GeneID" id="54473406"/>
<evidence type="ECO:0000313" key="3">
    <source>
        <dbReference type="Proteomes" id="UP000799767"/>
    </source>
</evidence>
<reference evidence="2" key="1">
    <citation type="journal article" date="2020" name="Stud. Mycol.">
        <title>101 Dothideomycetes genomes: a test case for predicting lifestyles and emergence of pathogens.</title>
        <authorList>
            <person name="Haridas S."/>
            <person name="Albert R."/>
            <person name="Binder M."/>
            <person name="Bloem J."/>
            <person name="Labutti K."/>
            <person name="Salamov A."/>
            <person name="Andreopoulos B."/>
            <person name="Baker S."/>
            <person name="Barry K."/>
            <person name="Bills G."/>
            <person name="Bluhm B."/>
            <person name="Cannon C."/>
            <person name="Castanera R."/>
            <person name="Culley D."/>
            <person name="Daum C."/>
            <person name="Ezra D."/>
            <person name="Gonzalez J."/>
            <person name="Henrissat B."/>
            <person name="Kuo A."/>
            <person name="Liang C."/>
            <person name="Lipzen A."/>
            <person name="Lutzoni F."/>
            <person name="Magnuson J."/>
            <person name="Mondo S."/>
            <person name="Nolan M."/>
            <person name="Ohm R."/>
            <person name="Pangilinan J."/>
            <person name="Park H.-J."/>
            <person name="Ramirez L."/>
            <person name="Alfaro M."/>
            <person name="Sun H."/>
            <person name="Tritt A."/>
            <person name="Yoshinaga Y."/>
            <person name="Zwiers L.-H."/>
            <person name="Turgeon B."/>
            <person name="Goodwin S."/>
            <person name="Spatafora J."/>
            <person name="Crous P."/>
            <person name="Grigoriev I."/>
        </authorList>
    </citation>
    <scope>NUCLEOTIDE SEQUENCE</scope>
    <source>
        <strain evidence="2">CBS 113389</strain>
    </source>
</reference>
<dbReference type="OrthoDB" id="64477at2759"/>
<keyword evidence="2" id="KW-0012">Acyltransferase</keyword>
<dbReference type="InterPro" id="IPR000182">
    <property type="entry name" value="GNAT_dom"/>
</dbReference>
<dbReference type="SUPFAM" id="SSF55729">
    <property type="entry name" value="Acyl-CoA N-acyltransferases (Nat)"/>
    <property type="match status" value="1"/>
</dbReference>
<accession>A0A6A6Q780</accession>
<gene>
    <name evidence="2" type="ORF">BDY17DRAFT_289818</name>
</gene>
<organism evidence="2 3">
    <name type="scientific">Neohortaea acidophila</name>
    <dbReference type="NCBI Taxonomy" id="245834"/>
    <lineage>
        <taxon>Eukaryota</taxon>
        <taxon>Fungi</taxon>
        <taxon>Dikarya</taxon>
        <taxon>Ascomycota</taxon>
        <taxon>Pezizomycotina</taxon>
        <taxon>Dothideomycetes</taxon>
        <taxon>Dothideomycetidae</taxon>
        <taxon>Mycosphaerellales</taxon>
        <taxon>Teratosphaeriaceae</taxon>
        <taxon>Neohortaea</taxon>
    </lineage>
</organism>
<name>A0A6A6Q780_9PEZI</name>
<dbReference type="Pfam" id="PF13302">
    <property type="entry name" value="Acetyltransf_3"/>
    <property type="match status" value="1"/>
</dbReference>
<dbReference type="GO" id="GO:0016747">
    <property type="term" value="F:acyltransferase activity, transferring groups other than amino-acyl groups"/>
    <property type="evidence" value="ECO:0007669"/>
    <property type="project" value="InterPro"/>
</dbReference>
<dbReference type="PROSITE" id="PS51186">
    <property type="entry name" value="GNAT"/>
    <property type="match status" value="1"/>
</dbReference>
<sequence>MAHPFQSERLIYRAIESPEDDDFFVQLSGDAMTNMNSSINMVTPRTKKECTDHQTYIKEKCMLGVVICLPANTAAANAKPTPIGELDMTRQFERHAQHRSAEIGIEILPEYQGKGYGTEAIQWALDWAFRRAGMHKVDIGAFEWNYGARKLYERIGFKPEGVIRELFWHDGRFWDDHKFGMIDREWEEIKKAREAGKQ</sequence>
<dbReference type="EMBL" id="MU001631">
    <property type="protein sequence ID" value="KAF2487854.1"/>
    <property type="molecule type" value="Genomic_DNA"/>
</dbReference>
<keyword evidence="2" id="KW-0808">Transferase</keyword>
<dbReference type="Proteomes" id="UP000799767">
    <property type="component" value="Unassembled WGS sequence"/>
</dbReference>
<evidence type="ECO:0000313" key="2">
    <source>
        <dbReference type="EMBL" id="KAF2487854.1"/>
    </source>
</evidence>
<dbReference type="AlphaFoldDB" id="A0A6A6Q780"/>
<keyword evidence="3" id="KW-1185">Reference proteome</keyword>
<dbReference type="CDD" id="cd04301">
    <property type="entry name" value="NAT_SF"/>
    <property type="match status" value="1"/>
</dbReference>
<feature type="domain" description="N-acetyltransferase" evidence="1">
    <location>
        <begin position="10"/>
        <end position="180"/>
    </location>
</feature>
<dbReference type="PANTHER" id="PTHR43415">
    <property type="entry name" value="SPERMIDINE N(1)-ACETYLTRANSFERASE"/>
    <property type="match status" value="1"/>
</dbReference>
<dbReference type="InterPro" id="IPR016181">
    <property type="entry name" value="Acyl_CoA_acyltransferase"/>
</dbReference>
<proteinExistence type="predicted"/>
<dbReference type="PANTHER" id="PTHR43415:SF3">
    <property type="entry name" value="GNAT-FAMILY ACETYLTRANSFERASE"/>
    <property type="match status" value="1"/>
</dbReference>